<protein>
    <submittedName>
        <fullName evidence="2">Uncharacterized protein</fullName>
    </submittedName>
</protein>
<gene>
    <name evidence="2" type="ORF">HGA13_31205</name>
</gene>
<feature type="compositionally biased region" description="Low complexity" evidence="1">
    <location>
        <begin position="136"/>
        <end position="148"/>
    </location>
</feature>
<dbReference type="AlphaFoldDB" id="A0A846XND9"/>
<organism evidence="2 3">
    <name type="scientific">Nocardia speluncae</name>
    <dbReference type="NCBI Taxonomy" id="419477"/>
    <lineage>
        <taxon>Bacteria</taxon>
        <taxon>Bacillati</taxon>
        <taxon>Actinomycetota</taxon>
        <taxon>Actinomycetes</taxon>
        <taxon>Mycobacteriales</taxon>
        <taxon>Nocardiaceae</taxon>
        <taxon>Nocardia</taxon>
    </lineage>
</organism>
<proteinExistence type="predicted"/>
<sequence>MTNPEEEPVLDLAGGDIGMSRHLRSALNILAGSGLAPDMEKQLREIAQGNGSLRDLRHSESFLRLSDSVLTQAQEDLREQTPEEKQRLIDEGNATLESYRRRDPNAPEPAPPPAAPVAPPSAASEPPPKPAPAPHHPGALPGSAAAPGPATPGDPAPQPPRNRRQSWRDVVVTPDEPDEDDLYFQERRQRGWLQ</sequence>
<evidence type="ECO:0000256" key="1">
    <source>
        <dbReference type="SAM" id="MobiDB-lite"/>
    </source>
</evidence>
<comment type="caution">
    <text evidence="2">The sequence shown here is derived from an EMBL/GenBank/DDBJ whole genome shotgun (WGS) entry which is preliminary data.</text>
</comment>
<dbReference type="RefSeq" id="WP_068044104.1">
    <property type="nucleotide sequence ID" value="NZ_JAAXOO010000009.1"/>
</dbReference>
<feature type="compositionally biased region" description="Pro residues" evidence="1">
    <location>
        <begin position="106"/>
        <end position="135"/>
    </location>
</feature>
<feature type="compositionally biased region" description="Basic and acidic residues" evidence="1">
    <location>
        <begin position="75"/>
        <end position="90"/>
    </location>
</feature>
<keyword evidence="3" id="KW-1185">Reference proteome</keyword>
<feature type="compositionally biased region" description="Pro residues" evidence="1">
    <location>
        <begin position="149"/>
        <end position="160"/>
    </location>
</feature>
<feature type="region of interest" description="Disordered" evidence="1">
    <location>
        <begin position="73"/>
        <end position="194"/>
    </location>
</feature>
<name>A0A846XND9_9NOCA</name>
<feature type="compositionally biased region" description="Basic and acidic residues" evidence="1">
    <location>
        <begin position="184"/>
        <end position="194"/>
    </location>
</feature>
<dbReference type="Proteomes" id="UP000565715">
    <property type="component" value="Unassembled WGS sequence"/>
</dbReference>
<evidence type="ECO:0000313" key="2">
    <source>
        <dbReference type="EMBL" id="NKY37502.1"/>
    </source>
</evidence>
<reference evidence="2 3" key="1">
    <citation type="submission" date="2020-04" db="EMBL/GenBank/DDBJ databases">
        <title>MicrobeNet Type strains.</title>
        <authorList>
            <person name="Nicholson A.C."/>
        </authorList>
    </citation>
    <scope>NUCLEOTIDE SEQUENCE [LARGE SCALE GENOMIC DNA]</scope>
    <source>
        <strain evidence="2 3">DSM 45078</strain>
    </source>
</reference>
<dbReference type="EMBL" id="JAAXOO010000009">
    <property type="protein sequence ID" value="NKY37502.1"/>
    <property type="molecule type" value="Genomic_DNA"/>
</dbReference>
<accession>A0A846XND9</accession>
<evidence type="ECO:0000313" key="3">
    <source>
        <dbReference type="Proteomes" id="UP000565715"/>
    </source>
</evidence>